<gene>
    <name evidence="1" type="ORF">Q604_UNBC11872G0002</name>
</gene>
<evidence type="ECO:0000313" key="1">
    <source>
        <dbReference type="EMBL" id="ETJ33681.1"/>
    </source>
</evidence>
<name>W1XU91_9ZZZZ</name>
<dbReference type="AlphaFoldDB" id="W1XU91"/>
<feature type="non-terminal residue" evidence="1">
    <location>
        <position position="1"/>
    </location>
</feature>
<organism evidence="1">
    <name type="scientific">human gut metagenome</name>
    <dbReference type="NCBI Taxonomy" id="408170"/>
    <lineage>
        <taxon>unclassified sequences</taxon>
        <taxon>metagenomes</taxon>
        <taxon>organismal metagenomes</taxon>
    </lineage>
</organism>
<comment type="caution">
    <text evidence="1">The sequence shown here is derived from an EMBL/GenBank/DDBJ whole genome shotgun (WGS) entry which is preliminary data.</text>
</comment>
<reference evidence="1" key="1">
    <citation type="submission" date="2013-12" db="EMBL/GenBank/DDBJ databases">
        <title>A Varibaculum cambriense genome reconstructed from a premature infant gut community with otherwise low bacterial novelty that shifts toward anaerobic metabolism during the third week of life.</title>
        <authorList>
            <person name="Brown C.T."/>
            <person name="Sharon I."/>
            <person name="Thomas B.C."/>
            <person name="Castelle C.J."/>
            <person name="Morowitz M.J."/>
            <person name="Banfield J.F."/>
        </authorList>
    </citation>
    <scope>NUCLEOTIDE SEQUENCE</scope>
</reference>
<proteinExistence type="predicted"/>
<dbReference type="EMBL" id="AZMM01011872">
    <property type="protein sequence ID" value="ETJ33681.1"/>
    <property type="molecule type" value="Genomic_DNA"/>
</dbReference>
<accession>W1XU91</accession>
<protein>
    <submittedName>
        <fullName evidence="1">ABC transporter related protein</fullName>
    </submittedName>
</protein>
<sequence length="32" mass="3714">QRIFVFPKGTTKIDDFKQTEVTSEMSIDPNLK</sequence>